<dbReference type="GO" id="GO:0046872">
    <property type="term" value="F:metal ion binding"/>
    <property type="evidence" value="ECO:0007669"/>
    <property type="project" value="UniProtKB-KW"/>
</dbReference>
<dbReference type="EMBL" id="MHCI01000017">
    <property type="protein sequence ID" value="OGY16330.1"/>
    <property type="molecule type" value="Genomic_DNA"/>
</dbReference>
<dbReference type="SMART" id="SM00987">
    <property type="entry name" value="UreE_C"/>
    <property type="match status" value="1"/>
</dbReference>
<keyword evidence="8" id="KW-0378">Hydrolase</keyword>
<dbReference type="GO" id="GO:0006281">
    <property type="term" value="P:DNA repair"/>
    <property type="evidence" value="ECO:0007669"/>
    <property type="project" value="UniProtKB-KW"/>
</dbReference>
<evidence type="ECO:0000256" key="10">
    <source>
        <dbReference type="ARBA" id="ARBA00023014"/>
    </source>
</evidence>
<gene>
    <name evidence="14" type="ORF">A2785_00045</name>
</gene>
<reference evidence="14 15" key="1">
    <citation type="journal article" date="2016" name="Nat. Commun.">
        <title>Thousands of microbial genomes shed light on interconnected biogeochemical processes in an aquifer system.</title>
        <authorList>
            <person name="Anantharaman K."/>
            <person name="Brown C.T."/>
            <person name="Hug L.A."/>
            <person name="Sharon I."/>
            <person name="Castelle C.J."/>
            <person name="Probst A.J."/>
            <person name="Thomas B.C."/>
            <person name="Singh A."/>
            <person name="Wilkins M.J."/>
            <person name="Karaoz U."/>
            <person name="Brodie E.L."/>
            <person name="Williams K.H."/>
            <person name="Hubbard S.S."/>
            <person name="Banfield J.F."/>
        </authorList>
    </citation>
    <scope>NUCLEOTIDE SEQUENCE [LARGE SCALE GENOMIC DNA]</scope>
</reference>
<feature type="region of interest" description="Disordered" evidence="12">
    <location>
        <begin position="202"/>
        <end position="222"/>
    </location>
</feature>
<dbReference type="CDD" id="cd10030">
    <property type="entry name" value="UDG-F4_TTUDGA_SPO1dp_like"/>
    <property type="match status" value="1"/>
</dbReference>
<dbReference type="SUPFAM" id="SSF52141">
    <property type="entry name" value="Uracil-DNA glycosylase-like"/>
    <property type="match status" value="1"/>
</dbReference>
<dbReference type="Proteomes" id="UP000179069">
    <property type="component" value="Unassembled WGS sequence"/>
</dbReference>
<dbReference type="GO" id="GO:0004844">
    <property type="term" value="F:uracil DNA N-glycosylase activity"/>
    <property type="evidence" value="ECO:0007669"/>
    <property type="project" value="UniProtKB-EC"/>
</dbReference>
<dbReference type="PANTHER" id="PTHR33693">
    <property type="entry name" value="TYPE-5 URACIL-DNA GLYCOSYLASE"/>
    <property type="match status" value="1"/>
</dbReference>
<dbReference type="EC" id="3.2.2.27" evidence="3"/>
<dbReference type="AlphaFoldDB" id="A0A1G1VLQ9"/>
<keyword evidence="9" id="KW-0408">Iron</keyword>
<evidence type="ECO:0000313" key="15">
    <source>
        <dbReference type="Proteomes" id="UP000179069"/>
    </source>
</evidence>
<comment type="similarity">
    <text evidence="2">Belongs to the uracil-DNA glycosylase (UDG) superfamily. Type 4 (UDGa) family.</text>
</comment>
<protein>
    <recommendedName>
        <fullName evidence="4">Type-4 uracil-DNA glycosylase</fullName>
        <ecNumber evidence="3">3.2.2.27</ecNumber>
    </recommendedName>
</protein>
<evidence type="ECO:0000256" key="7">
    <source>
        <dbReference type="ARBA" id="ARBA00022763"/>
    </source>
</evidence>
<dbReference type="PANTHER" id="PTHR33693:SF1">
    <property type="entry name" value="TYPE-4 URACIL-DNA GLYCOSYLASE"/>
    <property type="match status" value="1"/>
</dbReference>
<evidence type="ECO:0000256" key="4">
    <source>
        <dbReference type="ARBA" id="ARBA00019403"/>
    </source>
</evidence>
<keyword evidence="6" id="KW-0479">Metal-binding</keyword>
<organism evidence="14 15">
    <name type="scientific">Candidatus Chisholmbacteria bacterium RIFCSPHIGHO2_01_FULL_49_18</name>
    <dbReference type="NCBI Taxonomy" id="1797590"/>
    <lineage>
        <taxon>Bacteria</taxon>
        <taxon>Candidatus Chisholmiibacteriota</taxon>
    </lineage>
</organism>
<dbReference type="InterPro" id="IPR036895">
    <property type="entry name" value="Uracil-DNA_glycosylase-like_sf"/>
</dbReference>
<sequence length="222" mass="25443">MTKEEELEKLINKLEQDAKKLPLASKKTDIVPPEGNPEAQLMFIGEAAGFHEHRLRRPFVGLAGKLLTKSLEEVGLKREKVWISNILKVRPPQNRDPLPEEIQAYQPYLDEEIRIIEPKVIVTLGRFSMAKFIENAYISQIHGQARWVNWKEKRLLIFPMYHPAAALRNGQVMTQFKNDFTKLAKILETLSGQQQEAHILQGEEEAGEEPSGDEKNQQLSLI</sequence>
<evidence type="ECO:0000256" key="2">
    <source>
        <dbReference type="ARBA" id="ARBA00006521"/>
    </source>
</evidence>
<dbReference type="InterPro" id="IPR005273">
    <property type="entry name" value="Ura-DNA_glyco_family4"/>
</dbReference>
<feature type="compositionally biased region" description="Acidic residues" evidence="12">
    <location>
        <begin position="202"/>
        <end position="211"/>
    </location>
</feature>
<dbReference type="Pfam" id="PF03167">
    <property type="entry name" value="UDG"/>
    <property type="match status" value="1"/>
</dbReference>
<name>A0A1G1VLQ9_9BACT</name>
<evidence type="ECO:0000256" key="8">
    <source>
        <dbReference type="ARBA" id="ARBA00022801"/>
    </source>
</evidence>
<evidence type="ECO:0000256" key="12">
    <source>
        <dbReference type="SAM" id="MobiDB-lite"/>
    </source>
</evidence>
<evidence type="ECO:0000256" key="1">
    <source>
        <dbReference type="ARBA" id="ARBA00001400"/>
    </source>
</evidence>
<dbReference type="InterPro" id="IPR051536">
    <property type="entry name" value="UDG_Type-4/5"/>
</dbReference>
<accession>A0A1G1VLQ9</accession>
<keyword evidence="7" id="KW-0227">DNA damage</keyword>
<evidence type="ECO:0000256" key="6">
    <source>
        <dbReference type="ARBA" id="ARBA00022723"/>
    </source>
</evidence>
<keyword evidence="11" id="KW-0234">DNA repair</keyword>
<keyword evidence="10" id="KW-0411">Iron-sulfur</keyword>
<evidence type="ECO:0000256" key="5">
    <source>
        <dbReference type="ARBA" id="ARBA00022485"/>
    </source>
</evidence>
<dbReference type="InterPro" id="IPR005122">
    <property type="entry name" value="Uracil-DNA_glycosylase-like"/>
</dbReference>
<feature type="domain" description="Uracil-DNA glycosylase-like" evidence="13">
    <location>
        <begin position="32"/>
        <end position="181"/>
    </location>
</feature>
<comment type="catalytic activity">
    <reaction evidence="1">
        <text>Hydrolyzes single-stranded DNA or mismatched double-stranded DNA and polynucleotides, releasing free uracil.</text>
        <dbReference type="EC" id="3.2.2.27"/>
    </reaction>
</comment>
<dbReference type="Gene3D" id="3.40.470.10">
    <property type="entry name" value="Uracil-DNA glycosylase-like domain"/>
    <property type="match status" value="1"/>
</dbReference>
<evidence type="ECO:0000256" key="3">
    <source>
        <dbReference type="ARBA" id="ARBA00012030"/>
    </source>
</evidence>
<evidence type="ECO:0000256" key="11">
    <source>
        <dbReference type="ARBA" id="ARBA00023204"/>
    </source>
</evidence>
<keyword evidence="5" id="KW-0004">4Fe-4S</keyword>
<evidence type="ECO:0000313" key="14">
    <source>
        <dbReference type="EMBL" id="OGY16330.1"/>
    </source>
</evidence>
<dbReference type="GO" id="GO:0051539">
    <property type="term" value="F:4 iron, 4 sulfur cluster binding"/>
    <property type="evidence" value="ECO:0007669"/>
    <property type="project" value="UniProtKB-KW"/>
</dbReference>
<proteinExistence type="inferred from homology"/>
<dbReference type="NCBIfam" id="TIGR00758">
    <property type="entry name" value="UDG_fam4"/>
    <property type="match status" value="1"/>
</dbReference>
<comment type="caution">
    <text evidence="14">The sequence shown here is derived from an EMBL/GenBank/DDBJ whole genome shotgun (WGS) entry which is preliminary data.</text>
</comment>
<dbReference type="SMART" id="SM00986">
    <property type="entry name" value="UDG"/>
    <property type="match status" value="1"/>
</dbReference>
<evidence type="ECO:0000256" key="9">
    <source>
        <dbReference type="ARBA" id="ARBA00023004"/>
    </source>
</evidence>
<evidence type="ECO:0000259" key="13">
    <source>
        <dbReference type="SMART" id="SM00986"/>
    </source>
</evidence>